<comment type="caution">
    <text evidence="1">The sequence shown here is derived from an EMBL/GenBank/DDBJ whole genome shotgun (WGS) entry which is preliminary data.</text>
</comment>
<accession>A0ABW8F3P6</accession>
<evidence type="ECO:0000313" key="1">
    <source>
        <dbReference type="EMBL" id="MFJ3047912.1"/>
    </source>
</evidence>
<reference evidence="1 2" key="1">
    <citation type="submission" date="2024-10" db="EMBL/GenBank/DDBJ databases">
        <title>The Natural Products Discovery Center: Release of the First 8490 Sequenced Strains for Exploring Actinobacteria Biosynthetic Diversity.</title>
        <authorList>
            <person name="Kalkreuter E."/>
            <person name="Kautsar S.A."/>
            <person name="Yang D."/>
            <person name="Bader C.D."/>
            <person name="Teijaro C.N."/>
            <person name="Fluegel L."/>
            <person name="Davis C.M."/>
            <person name="Simpson J.R."/>
            <person name="Lauterbach L."/>
            <person name="Steele A.D."/>
            <person name="Gui C."/>
            <person name="Meng S."/>
            <person name="Li G."/>
            <person name="Viehrig K."/>
            <person name="Ye F."/>
            <person name="Su P."/>
            <person name="Kiefer A.F."/>
            <person name="Nichols A."/>
            <person name="Cepeda A.J."/>
            <person name="Yan W."/>
            <person name="Fan B."/>
            <person name="Jiang Y."/>
            <person name="Adhikari A."/>
            <person name="Zheng C.-J."/>
            <person name="Schuster L."/>
            <person name="Cowan T.M."/>
            <person name="Smanski M.J."/>
            <person name="Chevrette M.G."/>
            <person name="De Carvalho L.P.S."/>
            <person name="Shen B."/>
        </authorList>
    </citation>
    <scope>NUCLEOTIDE SEQUENCE [LARGE SCALE GENOMIC DNA]</scope>
    <source>
        <strain evidence="1 2">NPDC087045</strain>
    </source>
</reference>
<sequence length="842" mass="93859">MKTPDYIDKLGPDPDGLDFDALRKAGIAMLQELCGERWTDYNLHDPGVTILEQFCYGLTDLAYRSEFAPEDYLAGPFGKIDYTRHALHQADSILPSQVLTADDYRKIIYDRIPEIEDVWLASADGDGNDAGPAVAGLYRISLKIRESLQTDLGSDEQARLEASVKQRVIEVFNAHRNLGEDLGEIVIIGTQPVFLCGDIQIHSLRDPAAIFADIYFRCAQQVVSGFRTERYLDARDGGASLETLFSGPKTVHGRILSTGSDTPGAPTPIARLISLVQSVDGVTHVQRLALCDESGRLVAGESADGKVLRLRFPDKEQSTFLRLHFASGGIGHYDVPSAAKSTQLQAEKAQIVLDDARIALRKARFEFDTVRNTVQLLEQIVPAPQGVHRALNEYYSIQHQFPAIYGINRYGVPSSAPLANKVSAHQLKAYLFMAEQLMANYLENLQAIPQVFSIDDLGQTYFSQVIDNQALPDIAKLYVDAPPQIGAMLARIVARMDKPEDRRSRLIDLLLAMYGEEFSQKSLRRFNYYEERHTARWLVDNKLAFLKNIAVLSRDRATAFDYTRGATRADGSPNRPGLHAKIAILLGLPPTPENDELSGQLLHYKLRLSTAGLSPAEYERAAAHLALLARSEDDGRHAAPNGEVLPVSLLTQGVRLENYILEQNGGTVHVHFQTHDSRLGIVKLGSYDDMADADLQMQQLRGFIRHLNMASEGLFLVEHLLLRPRAHGANDAGKPADDALPDFYASRISVIFPGWSARFSDPDFRSLAQETVCRNLPAHLYPEFYWLDFVSMRDFEQRHRIWLDSLRKVAGGAGLERLNTASASLTKFLQRHRGAGDLTYWV</sequence>
<proteinExistence type="predicted"/>
<dbReference type="EMBL" id="JBIUZV010000013">
    <property type="protein sequence ID" value="MFJ3047912.1"/>
    <property type="molecule type" value="Genomic_DNA"/>
</dbReference>
<gene>
    <name evidence="1" type="ORF">ACIPEN_18950</name>
</gene>
<name>A0ABW8F3P6_9BURK</name>
<dbReference type="Proteomes" id="UP001617427">
    <property type="component" value="Unassembled WGS sequence"/>
</dbReference>
<organism evidence="1 2">
    <name type="scientific">Herbaspirillum chlorophenolicum</name>
    <dbReference type="NCBI Taxonomy" id="211589"/>
    <lineage>
        <taxon>Bacteria</taxon>
        <taxon>Pseudomonadati</taxon>
        <taxon>Pseudomonadota</taxon>
        <taxon>Betaproteobacteria</taxon>
        <taxon>Burkholderiales</taxon>
        <taxon>Oxalobacteraceae</taxon>
        <taxon>Herbaspirillum</taxon>
    </lineage>
</organism>
<evidence type="ECO:0000313" key="2">
    <source>
        <dbReference type="Proteomes" id="UP001617427"/>
    </source>
</evidence>
<keyword evidence="2" id="KW-1185">Reference proteome</keyword>
<protein>
    <submittedName>
        <fullName evidence="1">Uncharacterized protein</fullName>
    </submittedName>
</protein>
<dbReference type="RefSeq" id="WP_402702684.1">
    <property type="nucleotide sequence ID" value="NZ_JBIUZV010000013.1"/>
</dbReference>